<evidence type="ECO:0000313" key="2">
    <source>
        <dbReference type="EMBL" id="KAF2006744.1"/>
    </source>
</evidence>
<sequence length="207" mass="21541">MSVGGTSITTPTTWSEAEGWWQQATGAARRCSARSLESSTPVGPLPALAAKSRFSTGEGAGGGERSLSLRAFSASGPVLPRRARVGRERSAVAWEMARGQGAGSSHKAPPPDQADQQTSSTGMPAEEPEHVLPRASGLHARTQCRLHALSALSLHATKRGTASAHCALRIAHSTDAVAVHAQLQTSRGRSTSGHLPSILYSGPPRLD</sequence>
<protein>
    <submittedName>
        <fullName evidence="2">Uncharacterized protein</fullName>
    </submittedName>
</protein>
<gene>
    <name evidence="2" type="ORF">P154DRAFT_570126</name>
</gene>
<accession>A0A6A5X0A9</accession>
<organism evidence="2 3">
    <name type="scientific">Amniculicola lignicola CBS 123094</name>
    <dbReference type="NCBI Taxonomy" id="1392246"/>
    <lineage>
        <taxon>Eukaryota</taxon>
        <taxon>Fungi</taxon>
        <taxon>Dikarya</taxon>
        <taxon>Ascomycota</taxon>
        <taxon>Pezizomycotina</taxon>
        <taxon>Dothideomycetes</taxon>
        <taxon>Pleosporomycetidae</taxon>
        <taxon>Pleosporales</taxon>
        <taxon>Amniculicolaceae</taxon>
        <taxon>Amniculicola</taxon>
    </lineage>
</organism>
<proteinExistence type="predicted"/>
<dbReference type="AlphaFoldDB" id="A0A6A5X0A9"/>
<dbReference type="Proteomes" id="UP000799779">
    <property type="component" value="Unassembled WGS sequence"/>
</dbReference>
<evidence type="ECO:0000256" key="1">
    <source>
        <dbReference type="SAM" id="MobiDB-lite"/>
    </source>
</evidence>
<keyword evidence="3" id="KW-1185">Reference proteome</keyword>
<feature type="region of interest" description="Disordered" evidence="1">
    <location>
        <begin position="32"/>
        <end position="68"/>
    </location>
</feature>
<feature type="compositionally biased region" description="Polar residues" evidence="1">
    <location>
        <begin position="184"/>
        <end position="194"/>
    </location>
</feature>
<name>A0A6A5X0A9_9PLEO</name>
<feature type="region of interest" description="Disordered" evidence="1">
    <location>
        <begin position="184"/>
        <end position="207"/>
    </location>
</feature>
<feature type="region of interest" description="Disordered" evidence="1">
    <location>
        <begin position="97"/>
        <end position="128"/>
    </location>
</feature>
<reference evidence="2" key="1">
    <citation type="journal article" date="2020" name="Stud. Mycol.">
        <title>101 Dothideomycetes genomes: a test case for predicting lifestyles and emergence of pathogens.</title>
        <authorList>
            <person name="Haridas S."/>
            <person name="Albert R."/>
            <person name="Binder M."/>
            <person name="Bloem J."/>
            <person name="Labutti K."/>
            <person name="Salamov A."/>
            <person name="Andreopoulos B."/>
            <person name="Baker S."/>
            <person name="Barry K."/>
            <person name="Bills G."/>
            <person name="Bluhm B."/>
            <person name="Cannon C."/>
            <person name="Castanera R."/>
            <person name="Culley D."/>
            <person name="Daum C."/>
            <person name="Ezra D."/>
            <person name="Gonzalez J."/>
            <person name="Henrissat B."/>
            <person name="Kuo A."/>
            <person name="Liang C."/>
            <person name="Lipzen A."/>
            <person name="Lutzoni F."/>
            <person name="Magnuson J."/>
            <person name="Mondo S."/>
            <person name="Nolan M."/>
            <person name="Ohm R."/>
            <person name="Pangilinan J."/>
            <person name="Park H.-J."/>
            <person name="Ramirez L."/>
            <person name="Alfaro M."/>
            <person name="Sun H."/>
            <person name="Tritt A."/>
            <person name="Yoshinaga Y."/>
            <person name="Zwiers L.-H."/>
            <person name="Turgeon B."/>
            <person name="Goodwin S."/>
            <person name="Spatafora J."/>
            <person name="Crous P."/>
            <person name="Grigoriev I."/>
        </authorList>
    </citation>
    <scope>NUCLEOTIDE SEQUENCE</scope>
    <source>
        <strain evidence="2">CBS 123094</strain>
    </source>
</reference>
<evidence type="ECO:0000313" key="3">
    <source>
        <dbReference type="Proteomes" id="UP000799779"/>
    </source>
</evidence>
<dbReference type="EMBL" id="ML977559">
    <property type="protein sequence ID" value="KAF2006744.1"/>
    <property type="molecule type" value="Genomic_DNA"/>
</dbReference>